<dbReference type="CDD" id="cd21990">
    <property type="entry name" value="HMG-box_CIC-like"/>
    <property type="match status" value="1"/>
</dbReference>
<feature type="compositionally biased region" description="Polar residues" evidence="7">
    <location>
        <begin position="1188"/>
        <end position="1199"/>
    </location>
</feature>
<feature type="compositionally biased region" description="Basic residues" evidence="7">
    <location>
        <begin position="11"/>
        <end position="26"/>
    </location>
</feature>
<protein>
    <recommendedName>
        <fullName evidence="8">HMG box domain-containing protein</fullName>
    </recommendedName>
</protein>
<feature type="compositionally biased region" description="Low complexity" evidence="7">
    <location>
        <begin position="1997"/>
        <end position="2007"/>
    </location>
</feature>
<proteinExistence type="predicted"/>
<dbReference type="GO" id="GO:0005634">
    <property type="term" value="C:nucleus"/>
    <property type="evidence" value="ECO:0007669"/>
    <property type="project" value="UniProtKB-UniRule"/>
</dbReference>
<keyword evidence="4" id="KW-0804">Transcription</keyword>
<feature type="region of interest" description="Disordered" evidence="7">
    <location>
        <begin position="1818"/>
        <end position="1842"/>
    </location>
</feature>
<evidence type="ECO:0000256" key="3">
    <source>
        <dbReference type="ARBA" id="ARBA00023125"/>
    </source>
</evidence>
<feature type="region of interest" description="Disordered" evidence="7">
    <location>
        <begin position="2059"/>
        <end position="2087"/>
    </location>
</feature>
<dbReference type="InterPro" id="IPR032147">
    <property type="entry name" value="Cic_dom"/>
</dbReference>
<feature type="compositionally biased region" description="Low complexity" evidence="7">
    <location>
        <begin position="591"/>
        <end position="608"/>
    </location>
</feature>
<dbReference type="SMART" id="SM00398">
    <property type="entry name" value="HMG"/>
    <property type="match status" value="1"/>
</dbReference>
<dbReference type="GO" id="GO:0000977">
    <property type="term" value="F:RNA polymerase II transcription regulatory region sequence-specific DNA binding"/>
    <property type="evidence" value="ECO:0007669"/>
    <property type="project" value="TreeGrafter"/>
</dbReference>
<dbReference type="Pfam" id="PF25981">
    <property type="entry name" value="HTH_Cic_C"/>
    <property type="match status" value="1"/>
</dbReference>
<feature type="compositionally biased region" description="Polar residues" evidence="7">
    <location>
        <begin position="609"/>
        <end position="628"/>
    </location>
</feature>
<evidence type="ECO:0000313" key="9">
    <source>
        <dbReference type="EMBL" id="CAD7423829.1"/>
    </source>
</evidence>
<dbReference type="EMBL" id="OB792717">
    <property type="protein sequence ID" value="CAD7423829.1"/>
    <property type="molecule type" value="Genomic_DNA"/>
</dbReference>
<feature type="region of interest" description="Disordered" evidence="7">
    <location>
        <begin position="129"/>
        <end position="170"/>
    </location>
</feature>
<keyword evidence="3 6" id="KW-0238">DNA-binding</keyword>
<feature type="compositionally biased region" description="Polar residues" evidence="7">
    <location>
        <begin position="1421"/>
        <end position="1432"/>
    </location>
</feature>
<feature type="compositionally biased region" description="Polar residues" evidence="7">
    <location>
        <begin position="886"/>
        <end position="901"/>
    </location>
</feature>
<evidence type="ECO:0000256" key="4">
    <source>
        <dbReference type="ARBA" id="ARBA00023163"/>
    </source>
</evidence>
<dbReference type="PROSITE" id="PS50118">
    <property type="entry name" value="HMG_BOX_2"/>
    <property type="match status" value="1"/>
</dbReference>
<feature type="compositionally biased region" description="Polar residues" evidence="7">
    <location>
        <begin position="129"/>
        <end position="142"/>
    </location>
</feature>
<sequence length="2259" mass="246490">MNYRSGDDMRNHRRSDRSTRQARGRKRLQENRSPSPQSTSATPTSTQQETGQETKTLVMNTLHSDSTLISISSSMVHTTTPATNALVTQTGMHTRLEKPDSSVGPEIVSQSSAIRSEVTSINNHFSVQQRSNALENKDSASLVSARKLPKKRKYEPTEHEEQDNKSTESNNFIHHNNANINNSPNLNNISNLNNSSNINSNANINPNLNTVAINTNSISPISQSVVVLPPQPTAVDYSYVGPNSKQVPEVHIIQQTFNHIPQHRQTLSVGTVVDNVIDECNVHSYPDSLSVLQSDGGGNSFSILPPDSHNSLMVPGGGPRKHSAVSWSGTSSDIDLSEWQDHRVLAKQDSVYLPGVIDRAVGPSEVWVKFDNCEKELVIFKDVLGSGKRNVISDASPSIGQVTVGTEVCVRIVDSAASHRVFFEGIVCKIISSPVQFVVKLLGGGQPSKEYYVKRADLRLLLPPWWDELERLEDDAPVPNNVSISRGYASSNGQSTVLHTTGTYPVPLQVHHVVPTLQSIELINNSFRSAATSPLHNMVTPVSLHSTSTALSNGSTDELRRRQYEDFGESDDDLRKEDILFTSDADGGKLSGSSKRSSMQSRGSTSSLVDQGSCTPRSQPATPRSQAATPHKYKKGDVVSTPSGIRKKFNGKQWRRLCSKDGCTKESQRRGYCSRHLSLKGSTLRAGPANFPRGKGLGRDMEGEDTSRDSETSPNYGDRRIAGHFDQEETEAANMLVSLGSSRSATPAFSSPTGQASSPCILQSPVTVGARQNVFMPISSPASQGQQLSHSGNNLRSSTLVSPSYSKWKAQSSPVPPPFLVTSYQHVIRPELLRPGQAMPQNSPPNPSTSNHSSSGNIYVNSHTSGMATSVIRISPNPLRTITLASQSQPPHQQHLVWSTDSPSMSPHSEVSSQPIQNHISFPSVVTSTGLQGQQQSIILQQALTGGQELLHHHEDGRIENTQHVRIVKPPHHPTNLTVMSVSKNEPMDCSPNVTTATGGTVYCIVPQQQQEKKFVVVKSEGETPLTAKRGKIPMSGPSVVVEKSSSVLQQTGRVTTIQPIMAECKQEEPQQSTTSTVFHPVIVHPTQLLPVLPLAQNRTDTKEKNDGMLVPLLTTSVSPPPSLSPPLSAPPVHADEPHTSDDLEELPPTDVDIVDAIADEDDDVFEPESNTAEQQAAVAAAGKRRTQSLSALQSSKEPQSPLKVKERDRIRRPMNAFMIFSKRHRTIVHQRHPNNDNRTVSKILGEWWYALGQDEKQKYHALALEIKEAHFKEYPHWKWCSKDRRKSSTSSFKGEARGKLGSVDEGPEGISLGSTADCPPSPSSSAAGLDLAQLEPVHSSMEDAERISLKTDILPDLEENQRERAPEEEFSDDDQMVICEDPPAEIDLKCKEKVTDSDSESQSDVEPLIENKAFPQQRFSPVSGIKTSSGEVTCRPKPIKPSQARLPSSTIEVDTKFQHVPGEKTNSVGVLSYPYHSPVNPMGVAGFQPTGGAFKTMPVSPKVVKTVAEHQQQHKVMQIKSESERTVGTAAGWSGSVVTSISMAKPSSEEKQFTSVVNIIASAPNENPENGRHRLKPANSMMTPRSLSQGTNTTTKRATFILQQPGMNVQSQAQSQPLTLFLSPTPPTSSGAATISLSESGLFTNLLLKTGGGRINVEVDSSALHRDGVPSRSQAVATTETVQYFVPLQGGRLQNVYLPPASFQVPITDGNGRNISVHQGTPIQLVQSKPLDPPTVIVSKPYSSSQPVITTQVLSYTQNNSRPSGLHRESESPNQNVQHVDSIITQSDAQHEMRTTQTSSLPTSQANQYCTGVLNHIKPEVGPNGREKHETARSSEHEKDVIQMSVPSPYQEQCVESQASQRLDSNYSVTEPPVEQAGEDGNTFVLAPTPAQLGKAPLQRRQSMVSAVSTCIVSTMSESVLVTQAGNNGSTMVEHTLSDEEPSVTPHQLQFPSSPSTKKSFFKKNVEDGMDKVLETVNFEKKFSSLPEFNPQECQSPSAISIPSSPRVGFVQSYRKKQNRPGEEENESDVSATPKSAKLVGNTFFGPDFNIEEFRNNSVGESGEASSPRTPKTPGGKDAEKGHRRTLEQRRQLVLKLFQECGFFPSPQATLTFQANHADIFPNKSSLQLKIREVRQKVMAQQNSPMPSETDSTATTPAHQYGRQLARPCSELVGFGPVLSLFCTCPGFCWGSARSPPGNSNPRIDHLMVRSRIEVIHCASLSQLNLCLCEHSCNNLCFFEQLADMCVYLEHHGTKFTG</sequence>
<feature type="compositionally biased region" description="Low complexity" evidence="7">
    <location>
        <begin position="33"/>
        <end position="50"/>
    </location>
</feature>
<feature type="compositionally biased region" description="Polar residues" evidence="7">
    <location>
        <begin position="2059"/>
        <end position="2071"/>
    </location>
</feature>
<feature type="compositionally biased region" description="Basic and acidic residues" evidence="7">
    <location>
        <begin position="1341"/>
        <end position="1350"/>
    </location>
</feature>
<feature type="compositionally biased region" description="Basic and acidic residues" evidence="7">
    <location>
        <begin position="697"/>
        <end position="720"/>
    </location>
</feature>
<dbReference type="InterPro" id="IPR058607">
    <property type="entry name" value="HMG-box_Cic-like"/>
</dbReference>
<keyword evidence="1" id="KW-0597">Phosphoprotein</keyword>
<dbReference type="InterPro" id="IPR052412">
    <property type="entry name" value="CC-Dev_Transcription_Reg"/>
</dbReference>
<feature type="region of interest" description="Disordered" evidence="7">
    <location>
        <begin position="583"/>
        <end position="645"/>
    </location>
</feature>
<dbReference type="InterPro" id="IPR058606">
    <property type="entry name" value="HTH_Cic_C"/>
</dbReference>
<feature type="compositionally biased region" description="Basic and acidic residues" evidence="7">
    <location>
        <begin position="1826"/>
        <end position="1842"/>
    </location>
</feature>
<dbReference type="Gene3D" id="1.10.30.10">
    <property type="entry name" value="High mobility group box domain"/>
    <property type="match status" value="1"/>
</dbReference>
<keyword evidence="5 6" id="KW-0539">Nucleus</keyword>
<feature type="compositionally biased region" description="Low complexity" evidence="7">
    <location>
        <begin position="848"/>
        <end position="857"/>
    </location>
</feature>
<organism evidence="9">
    <name type="scientific">Timema monikensis</name>
    <dbReference type="NCBI Taxonomy" id="170555"/>
    <lineage>
        <taxon>Eukaryota</taxon>
        <taxon>Metazoa</taxon>
        <taxon>Ecdysozoa</taxon>
        <taxon>Arthropoda</taxon>
        <taxon>Hexapoda</taxon>
        <taxon>Insecta</taxon>
        <taxon>Pterygota</taxon>
        <taxon>Neoptera</taxon>
        <taxon>Polyneoptera</taxon>
        <taxon>Phasmatodea</taxon>
        <taxon>Timematodea</taxon>
        <taxon>Timematoidea</taxon>
        <taxon>Timematidae</taxon>
        <taxon>Timema</taxon>
    </lineage>
</organism>
<dbReference type="PANTHER" id="PTHR13059:SF13">
    <property type="entry name" value="PROTEIN CAPICUA HOMOLOG"/>
    <property type="match status" value="1"/>
</dbReference>
<name>A0A7R9DYM3_9NEOP</name>
<feature type="compositionally biased region" description="Polar residues" evidence="7">
    <location>
        <begin position="1581"/>
        <end position="1593"/>
    </location>
</feature>
<evidence type="ECO:0000256" key="7">
    <source>
        <dbReference type="SAM" id="MobiDB-lite"/>
    </source>
</evidence>
<feature type="region of interest" description="Disordered" evidence="7">
    <location>
        <begin position="1167"/>
        <end position="1206"/>
    </location>
</feature>
<feature type="compositionally biased region" description="Low complexity" evidence="7">
    <location>
        <begin position="902"/>
        <end position="914"/>
    </location>
</feature>
<feature type="region of interest" description="Disordered" evidence="7">
    <location>
        <begin position="886"/>
        <end position="914"/>
    </location>
</feature>
<feature type="region of interest" description="Disordered" evidence="7">
    <location>
        <begin position="1564"/>
        <end position="1593"/>
    </location>
</feature>
<feature type="region of interest" description="Disordered" evidence="7">
    <location>
        <begin position="1102"/>
        <end position="1148"/>
    </location>
</feature>
<gene>
    <name evidence="9" type="ORF">TMSB3V08_LOCUS804</name>
</gene>
<feature type="region of interest" description="Disordered" evidence="7">
    <location>
        <begin position="1288"/>
        <end position="1328"/>
    </location>
</feature>
<evidence type="ECO:0000256" key="5">
    <source>
        <dbReference type="ARBA" id="ARBA00023242"/>
    </source>
</evidence>
<evidence type="ECO:0000256" key="1">
    <source>
        <dbReference type="ARBA" id="ARBA00022553"/>
    </source>
</evidence>
<feature type="compositionally biased region" description="Basic and acidic residues" evidence="7">
    <location>
        <begin position="1"/>
        <end position="10"/>
    </location>
</feature>
<dbReference type="SUPFAM" id="SSF47095">
    <property type="entry name" value="HMG-box"/>
    <property type="match status" value="1"/>
</dbReference>
<feature type="DNA-binding region" description="HMG box" evidence="6">
    <location>
        <begin position="1211"/>
        <end position="1279"/>
    </location>
</feature>
<accession>A0A7R9DYM3</accession>
<feature type="region of interest" description="Disordered" evidence="7">
    <location>
        <begin position="1"/>
        <end position="52"/>
    </location>
</feature>
<keyword evidence="2" id="KW-0805">Transcription regulation</keyword>
<dbReference type="GO" id="GO:0000981">
    <property type="term" value="F:DNA-binding transcription factor activity, RNA polymerase II-specific"/>
    <property type="evidence" value="ECO:0007669"/>
    <property type="project" value="TreeGrafter"/>
</dbReference>
<feature type="region of interest" description="Disordered" evidence="7">
    <location>
        <begin position="1341"/>
        <end position="1375"/>
    </location>
</feature>
<evidence type="ECO:0000256" key="2">
    <source>
        <dbReference type="ARBA" id="ARBA00023015"/>
    </source>
</evidence>
<feature type="compositionally biased region" description="Pro residues" evidence="7">
    <location>
        <begin position="1119"/>
        <end position="1130"/>
    </location>
</feature>
<dbReference type="PANTHER" id="PTHR13059">
    <property type="entry name" value="HMG-BOX TRANSCRIPTION FACTOR BBX"/>
    <property type="match status" value="1"/>
</dbReference>
<feature type="compositionally biased region" description="Basic and acidic residues" evidence="7">
    <location>
        <begin position="154"/>
        <end position="166"/>
    </location>
</feature>
<feature type="region of interest" description="Disordered" evidence="7">
    <location>
        <begin position="683"/>
        <end position="720"/>
    </location>
</feature>
<feature type="region of interest" description="Disordered" evidence="7">
    <location>
        <begin position="780"/>
        <end position="800"/>
    </location>
</feature>
<reference evidence="9" key="1">
    <citation type="submission" date="2020-11" db="EMBL/GenBank/DDBJ databases">
        <authorList>
            <person name="Tran Van P."/>
        </authorList>
    </citation>
    <scope>NUCLEOTIDE SEQUENCE</scope>
</reference>
<evidence type="ECO:0000259" key="8">
    <source>
        <dbReference type="PROSITE" id="PS50118"/>
    </source>
</evidence>
<feature type="region of interest" description="Disordered" evidence="7">
    <location>
        <begin position="1991"/>
        <end position="2036"/>
    </location>
</feature>
<feature type="domain" description="HMG box" evidence="8">
    <location>
        <begin position="1211"/>
        <end position="1279"/>
    </location>
</feature>
<dbReference type="InterPro" id="IPR036910">
    <property type="entry name" value="HMG_box_dom_sf"/>
</dbReference>
<feature type="region of interest" description="Disordered" evidence="7">
    <location>
        <begin position="1759"/>
        <end position="1778"/>
    </location>
</feature>
<feature type="compositionally biased region" description="Low complexity" evidence="7">
    <location>
        <begin position="1173"/>
        <end position="1182"/>
    </location>
</feature>
<feature type="compositionally biased region" description="Basic and acidic residues" evidence="7">
    <location>
        <begin position="2076"/>
        <end position="2087"/>
    </location>
</feature>
<feature type="region of interest" description="Disordered" evidence="7">
    <location>
        <begin position="835"/>
        <end position="862"/>
    </location>
</feature>
<dbReference type="Pfam" id="PF16090">
    <property type="entry name" value="DUF4819"/>
    <property type="match status" value="1"/>
</dbReference>
<dbReference type="Pfam" id="PF00505">
    <property type="entry name" value="HMG_box"/>
    <property type="match status" value="1"/>
</dbReference>
<evidence type="ECO:0000256" key="6">
    <source>
        <dbReference type="PROSITE-ProRule" id="PRU00267"/>
    </source>
</evidence>
<dbReference type="InterPro" id="IPR009071">
    <property type="entry name" value="HMG_box_dom"/>
</dbReference>
<feature type="region of interest" description="Disordered" evidence="7">
    <location>
        <begin position="1421"/>
        <end position="1449"/>
    </location>
</feature>
<dbReference type="FunFam" id="1.10.30.10:FF:000075">
    <property type="entry name" value="Capicua transcriptional repressor a"/>
    <property type="match status" value="1"/>
</dbReference>